<dbReference type="CDD" id="cd12148">
    <property type="entry name" value="fungal_TF_MHR"/>
    <property type="match status" value="1"/>
</dbReference>
<dbReference type="PANTHER" id="PTHR47540:SF2">
    <property type="entry name" value="ZN(II)2CYS6 TRANSCRIPTION FACTOR (EUROFUNG)"/>
    <property type="match status" value="1"/>
</dbReference>
<dbReference type="InterPro" id="IPR007219">
    <property type="entry name" value="XnlR_reg_dom"/>
</dbReference>
<dbReference type="Pfam" id="PF00172">
    <property type="entry name" value="Zn_clus"/>
    <property type="match status" value="1"/>
</dbReference>
<dbReference type="SUPFAM" id="SSF57701">
    <property type="entry name" value="Zn2/Cys6 DNA-binding domain"/>
    <property type="match status" value="1"/>
</dbReference>
<dbReference type="SMART" id="SM00906">
    <property type="entry name" value="Fungal_trans"/>
    <property type="match status" value="1"/>
</dbReference>
<evidence type="ECO:0000256" key="7">
    <source>
        <dbReference type="SAM" id="MobiDB-lite"/>
    </source>
</evidence>
<evidence type="ECO:0000256" key="3">
    <source>
        <dbReference type="ARBA" id="ARBA00023015"/>
    </source>
</evidence>
<protein>
    <submittedName>
        <fullName evidence="9">Fungal-specific transcription factor domain-containing protein</fullName>
    </submittedName>
</protein>
<evidence type="ECO:0000313" key="10">
    <source>
        <dbReference type="Proteomes" id="UP001610563"/>
    </source>
</evidence>
<comment type="subcellular location">
    <subcellularLocation>
        <location evidence="1">Nucleus</location>
    </subcellularLocation>
</comment>
<dbReference type="InterPro" id="IPR001138">
    <property type="entry name" value="Zn2Cys6_DnaBD"/>
</dbReference>
<dbReference type="PROSITE" id="PS50048">
    <property type="entry name" value="ZN2_CY6_FUNGAL_2"/>
    <property type="match status" value="1"/>
</dbReference>
<feature type="region of interest" description="Disordered" evidence="7">
    <location>
        <begin position="82"/>
        <end position="131"/>
    </location>
</feature>
<dbReference type="Proteomes" id="UP001610563">
    <property type="component" value="Unassembled WGS sequence"/>
</dbReference>
<keyword evidence="10" id="KW-1185">Reference proteome</keyword>
<keyword evidence="5" id="KW-0804">Transcription</keyword>
<dbReference type="InterPro" id="IPR036864">
    <property type="entry name" value="Zn2-C6_fun-type_DNA-bd_sf"/>
</dbReference>
<proteinExistence type="predicted"/>
<evidence type="ECO:0000256" key="6">
    <source>
        <dbReference type="ARBA" id="ARBA00023242"/>
    </source>
</evidence>
<evidence type="ECO:0000256" key="4">
    <source>
        <dbReference type="ARBA" id="ARBA00023125"/>
    </source>
</evidence>
<dbReference type="PROSITE" id="PS00463">
    <property type="entry name" value="ZN2_CY6_FUNGAL_1"/>
    <property type="match status" value="1"/>
</dbReference>
<reference evidence="9 10" key="1">
    <citation type="submission" date="2024-07" db="EMBL/GenBank/DDBJ databases">
        <title>Section-level genome sequencing and comparative genomics of Aspergillus sections Usti and Cavernicolus.</title>
        <authorList>
            <consortium name="Lawrence Berkeley National Laboratory"/>
            <person name="Nybo J.L."/>
            <person name="Vesth T.C."/>
            <person name="Theobald S."/>
            <person name="Frisvad J.C."/>
            <person name="Larsen T.O."/>
            <person name="Kjaerboelling I."/>
            <person name="Rothschild-Mancinelli K."/>
            <person name="Lyhne E.K."/>
            <person name="Kogle M.E."/>
            <person name="Barry K."/>
            <person name="Clum A."/>
            <person name="Na H."/>
            <person name="Ledsgaard L."/>
            <person name="Lin J."/>
            <person name="Lipzen A."/>
            <person name="Kuo A."/>
            <person name="Riley R."/>
            <person name="Mondo S."/>
            <person name="Labutti K."/>
            <person name="Haridas S."/>
            <person name="Pangalinan J."/>
            <person name="Salamov A.A."/>
            <person name="Simmons B.A."/>
            <person name="Magnuson J.K."/>
            <person name="Chen J."/>
            <person name="Drula E."/>
            <person name="Henrissat B."/>
            <person name="Wiebenga A."/>
            <person name="Lubbers R.J."/>
            <person name="Gomes A.C."/>
            <person name="Makela M.R."/>
            <person name="Stajich J."/>
            <person name="Grigoriev I.V."/>
            <person name="Mortensen U.H."/>
            <person name="De Vries R.P."/>
            <person name="Baker S.E."/>
            <person name="Andersen M.R."/>
        </authorList>
    </citation>
    <scope>NUCLEOTIDE SEQUENCE [LARGE SCALE GENOMIC DNA]</scope>
    <source>
        <strain evidence="9 10">CBS 209.92</strain>
    </source>
</reference>
<evidence type="ECO:0000313" key="9">
    <source>
        <dbReference type="EMBL" id="KAL2783231.1"/>
    </source>
</evidence>
<dbReference type="Gene3D" id="4.10.240.10">
    <property type="entry name" value="Zn(2)-C6 fungal-type DNA-binding domain"/>
    <property type="match status" value="1"/>
</dbReference>
<comment type="caution">
    <text evidence="9">The sequence shown here is derived from an EMBL/GenBank/DDBJ whole genome shotgun (WGS) entry which is preliminary data.</text>
</comment>
<gene>
    <name evidence="9" type="ORF">BJX66DRAFT_345131</name>
</gene>
<accession>A0ABR4FJ03</accession>
<keyword evidence="3" id="KW-0805">Transcription regulation</keyword>
<keyword evidence="2" id="KW-0479">Metal-binding</keyword>
<evidence type="ECO:0000256" key="5">
    <source>
        <dbReference type="ARBA" id="ARBA00023163"/>
    </source>
</evidence>
<sequence length="713" mass="78823">MSLSTPSEVLSQIGTTAISESSPSRRGEPSTPISYESPAENRRKHPKVSRACDPCKSKKIRCSGTLPCNTCSRRRLSCTYASRYSRGRPPTPPALSSETPRNRAEFTSPDQGRTGTPLLEENGGEEDEPRATSELVIEGQYFDLTSGLTFLHRAWSKLSAQRGQLMPHGSSEGARDQPLVSAGDRPFYLDRPGVEVLPDDTTARELVSVYFDSCVVTYRMFHRQTVQGWLDCMLQNRTCGHPLTASLGNVRASTILTILAIATFRKYKLTSTPSNDLQLAGLRESDPLFHAATSLTESETGYPRVESVQARLIQVLYLLQTGRMSKAWYTFGHACQIISSLGLHRKQSRQQNAFGEQSDYIAQQCAKRVFWTAYTIDKYLSVVFGRPRLLNDVEIDQEFPDPVNDEDMDPTGPLMSDGNGECHITSLIFHAKIARLIGRISHEVYYLGDGRQAERAAAADALIQELKAWHADLPPHLGTVKPSTLVPAFRREATAISLAYCHALIHATRPFLLGNANALATDPATQARADECLSAARKALEIIQRIVTDSELFHSFWWTQYVLFCALAVIYVWEIQNKTHHGTIPSVTSHVALFELAEKCRFHLQGAGSAAPPNHRYGLILDELRLEAQRQALPVGSSRAMSGTGQSAENGLDGTLGLWDDHPMTDGTAELDMSTDSMLFSGASMLQCWQSTDWLDLDSSVFDPVLSMVDILP</sequence>
<evidence type="ECO:0000256" key="1">
    <source>
        <dbReference type="ARBA" id="ARBA00004123"/>
    </source>
</evidence>
<organism evidence="9 10">
    <name type="scientific">Aspergillus keveii</name>
    <dbReference type="NCBI Taxonomy" id="714993"/>
    <lineage>
        <taxon>Eukaryota</taxon>
        <taxon>Fungi</taxon>
        <taxon>Dikarya</taxon>
        <taxon>Ascomycota</taxon>
        <taxon>Pezizomycotina</taxon>
        <taxon>Eurotiomycetes</taxon>
        <taxon>Eurotiomycetidae</taxon>
        <taxon>Eurotiales</taxon>
        <taxon>Aspergillaceae</taxon>
        <taxon>Aspergillus</taxon>
        <taxon>Aspergillus subgen. Nidulantes</taxon>
    </lineage>
</organism>
<keyword evidence="6" id="KW-0539">Nucleus</keyword>
<dbReference type="PANTHER" id="PTHR47540">
    <property type="entry name" value="THIAMINE REPRESSIBLE GENES REGULATORY PROTEIN THI5"/>
    <property type="match status" value="1"/>
</dbReference>
<feature type="region of interest" description="Disordered" evidence="7">
    <location>
        <begin position="1"/>
        <end position="50"/>
    </location>
</feature>
<dbReference type="Pfam" id="PF04082">
    <property type="entry name" value="Fungal_trans"/>
    <property type="match status" value="1"/>
</dbReference>
<dbReference type="CDD" id="cd00067">
    <property type="entry name" value="GAL4"/>
    <property type="match status" value="1"/>
</dbReference>
<dbReference type="InterPro" id="IPR051711">
    <property type="entry name" value="Stress_Response_Reg"/>
</dbReference>
<evidence type="ECO:0000256" key="2">
    <source>
        <dbReference type="ARBA" id="ARBA00022723"/>
    </source>
</evidence>
<evidence type="ECO:0000259" key="8">
    <source>
        <dbReference type="PROSITE" id="PS50048"/>
    </source>
</evidence>
<feature type="domain" description="Zn(2)-C6 fungal-type" evidence="8">
    <location>
        <begin position="51"/>
        <end position="80"/>
    </location>
</feature>
<keyword evidence="4" id="KW-0238">DNA-binding</keyword>
<name>A0ABR4FJ03_9EURO</name>
<dbReference type="EMBL" id="JBFTWV010000255">
    <property type="protein sequence ID" value="KAL2783231.1"/>
    <property type="molecule type" value="Genomic_DNA"/>
</dbReference>
<feature type="compositionally biased region" description="Polar residues" evidence="7">
    <location>
        <begin position="1"/>
        <end position="18"/>
    </location>
</feature>
<dbReference type="SMART" id="SM00066">
    <property type="entry name" value="GAL4"/>
    <property type="match status" value="1"/>
</dbReference>